<dbReference type="EMBL" id="GU080336">
    <property type="protein sequence ID" value="ADF27751.1"/>
    <property type="molecule type" value="Genomic_DNA"/>
</dbReference>
<accession>D5IEX6</accession>
<keyword evidence="4" id="KW-1185">Reference proteome</keyword>
<dbReference type="GO" id="GO:0003677">
    <property type="term" value="F:DNA binding"/>
    <property type="evidence" value="ECO:0007669"/>
    <property type="project" value="InterPro"/>
</dbReference>
<sequence>MPGNVDLRQIPKWQKDLVFNTLKLNEVNKTGKRGRPSFFKFEEGYVTLYMLKYVWGFSISKIHEYINDLAKEDGLVKDGEEYVSRDSIERRFEEIEKNIDNIRAKWEAMLAQHEEDETRARLVVNRSVWNELYEYMKRVKEAKEKFDTEKVEKMIEKISEFNGIKKIFRRWVRTVIGVAGKGESISTTQLQTRIKNWETIYEFMLKQRKKPSPEVWTKEDFDALILYVKTVLNYDESTYRHFATHIKDFPINQDLISELKGFHAGKKHPGRKKVNLHYLYPEEFVKIDEFCSKFEGEKRDKCYKFKLLLQLHLTTMSREGSHKDIEKYGVDSSLFGIKWQNVDITKRTGAIYESKTQKVWYGINLDLLFEDLLDNLLELKKEGDVYIAKDTLGFTYESYKSWLKQFSKYLGKVDEKGRGTLTPHDVRRSGAYWRLNYLGLPLESISGFAGGERYFSPFGVAWEDPNTLISYYASLEMRLQKLLAQFKPLAQELVKDPDKVKEKALNALS</sequence>
<dbReference type="GO" id="GO:0015074">
    <property type="term" value="P:DNA integration"/>
    <property type="evidence" value="ECO:0007669"/>
    <property type="project" value="InterPro"/>
</dbReference>
<dbReference type="Gene3D" id="1.10.443.10">
    <property type="entry name" value="Intergrase catalytic core"/>
    <property type="match status" value="1"/>
</dbReference>
<evidence type="ECO:0000313" key="3">
    <source>
        <dbReference type="EMBL" id="ADF27751.1"/>
    </source>
</evidence>
<name>D5IEX6_9VIRU</name>
<protein>
    <submittedName>
        <fullName evidence="3">Uncharacterized protein</fullName>
    </submittedName>
</protein>
<dbReference type="RefSeq" id="YP_003591083.1">
    <property type="nucleotide sequence ID" value="NC_014099.1"/>
</dbReference>
<comment type="similarity">
    <text evidence="1">Belongs to the 'phage' integrase family.</text>
</comment>
<dbReference type="SUPFAM" id="SSF56349">
    <property type="entry name" value="DNA breaking-rejoining enzymes"/>
    <property type="match status" value="1"/>
</dbReference>
<proteinExistence type="inferred from homology"/>
<dbReference type="InterPro" id="IPR011010">
    <property type="entry name" value="DNA_brk_join_enz"/>
</dbReference>
<keyword evidence="2" id="KW-0233">DNA recombination</keyword>
<gene>
    <name evidence="3" type="ORF">STIV2_A509</name>
</gene>
<dbReference type="OrthoDB" id="29512at10239"/>
<dbReference type="InterPro" id="IPR013762">
    <property type="entry name" value="Integrase-like_cat_sf"/>
</dbReference>
<dbReference type="Proteomes" id="UP000008240">
    <property type="component" value="Segment"/>
</dbReference>
<reference evidence="3 4" key="1">
    <citation type="journal article" date="2010" name="J. Virol.">
        <title>Familial relationships in hyperthermo- and acidophilic archaeal viruses.</title>
        <authorList>
            <person name="Happonen L.J."/>
            <person name="Redder P."/>
            <person name="Peng X."/>
            <person name="Reigstad L.J."/>
            <person name="Prangishvili D."/>
            <person name="Butcher S.J."/>
        </authorList>
    </citation>
    <scope>NUCLEOTIDE SEQUENCE [LARGE SCALE GENOMIC DNA]</scope>
</reference>
<evidence type="ECO:0000313" key="4">
    <source>
        <dbReference type="Proteomes" id="UP000008240"/>
    </source>
</evidence>
<dbReference type="GeneID" id="9086698"/>
<organism evidence="3 4">
    <name type="scientific">Sulfolobus turreted icosahedral virus 2</name>
    <dbReference type="NCBI Taxonomy" id="754004"/>
    <lineage>
        <taxon>Viruses</taxon>
        <taxon>Varidnaviria</taxon>
        <taxon>Abadenavirae</taxon>
        <taxon>Produgelaviricota</taxon>
        <taxon>Belvinaviricetes</taxon>
        <taxon>Belfryvirales</taxon>
        <taxon>Turriviridae</taxon>
        <taxon>Alphaturrivirus</taxon>
        <taxon>Alphaturrivirus hveragerdiense</taxon>
    </lineage>
</organism>
<dbReference type="KEGG" id="vg:9086698"/>
<evidence type="ECO:0000256" key="2">
    <source>
        <dbReference type="ARBA" id="ARBA00023172"/>
    </source>
</evidence>
<dbReference type="GO" id="GO:0006310">
    <property type="term" value="P:DNA recombination"/>
    <property type="evidence" value="ECO:0007669"/>
    <property type="project" value="UniProtKB-KW"/>
</dbReference>
<evidence type="ECO:0000256" key="1">
    <source>
        <dbReference type="ARBA" id="ARBA00008857"/>
    </source>
</evidence>